<dbReference type="Proteomes" id="UP000469462">
    <property type="component" value="Unassembled WGS sequence"/>
</dbReference>
<dbReference type="EMBL" id="WEHW01000015">
    <property type="protein sequence ID" value="KAB7651401.1"/>
    <property type="molecule type" value="Genomic_DNA"/>
</dbReference>
<evidence type="ECO:0000313" key="1">
    <source>
        <dbReference type="EMBL" id="KAB7651401.1"/>
    </source>
</evidence>
<organism evidence="1 2">
    <name type="scientific">Sutterella seckii</name>
    <dbReference type="NCBI Taxonomy" id="1944635"/>
    <lineage>
        <taxon>Bacteria</taxon>
        <taxon>Pseudomonadati</taxon>
        <taxon>Pseudomonadota</taxon>
        <taxon>Betaproteobacteria</taxon>
        <taxon>Burkholderiales</taxon>
        <taxon>Sutterellaceae</taxon>
        <taxon>Sutterella</taxon>
    </lineage>
</organism>
<protein>
    <submittedName>
        <fullName evidence="1">Type II toxin-antitoxin system RelB/DinJ family antitoxin</fullName>
    </submittedName>
</protein>
<dbReference type="InterPro" id="IPR013321">
    <property type="entry name" value="Arc_rbn_hlx_hlx"/>
</dbReference>
<proteinExistence type="predicted"/>
<dbReference type="Pfam" id="PF04221">
    <property type="entry name" value="RelB"/>
    <property type="match status" value="1"/>
</dbReference>
<dbReference type="InterPro" id="IPR007337">
    <property type="entry name" value="RelB/DinJ"/>
</dbReference>
<dbReference type="RefSeq" id="WP_139687340.1">
    <property type="nucleotide sequence ID" value="NZ_WEHW01000015.1"/>
</dbReference>
<dbReference type="GO" id="GO:0006355">
    <property type="term" value="P:regulation of DNA-templated transcription"/>
    <property type="evidence" value="ECO:0007669"/>
    <property type="project" value="InterPro"/>
</dbReference>
<sequence length="91" mass="10280">MSTVQRAFLLEEALNHQFCIIAERLGSSPSDVLRMFVTSFVANKGLPFTFRLPDDKAAKRVFNSKHPNIITPPIRNGHAVLPASWRDDDEE</sequence>
<dbReference type="Gene3D" id="1.10.1220.10">
    <property type="entry name" value="Met repressor-like"/>
    <property type="match status" value="1"/>
</dbReference>
<reference evidence="1 2" key="1">
    <citation type="submission" date="2019-10" db="EMBL/GenBank/DDBJ databases">
        <title>Genome diversity of Sutterella seckii.</title>
        <authorList>
            <person name="Chaplin A.V."/>
            <person name="Sokolova S.R."/>
            <person name="Mosin K.A."/>
            <person name="Ivanova E.L."/>
            <person name="Kochetkova T.O."/>
            <person name="Goltsov A.Y."/>
            <person name="Trofimov D.Y."/>
            <person name="Efimov B.A."/>
        </authorList>
    </citation>
    <scope>NUCLEOTIDE SEQUENCE [LARGE SCALE GENOMIC DNA]</scope>
    <source>
        <strain evidence="1 2">ASD3426</strain>
    </source>
</reference>
<accession>A0AAI9WNB5</accession>
<gene>
    <name evidence="1" type="ORF">GBM96_05790</name>
</gene>
<keyword evidence="2" id="KW-1185">Reference proteome</keyword>
<evidence type="ECO:0000313" key="2">
    <source>
        <dbReference type="Proteomes" id="UP000469462"/>
    </source>
</evidence>
<name>A0AAI9WNB5_9BURK</name>
<comment type="caution">
    <text evidence="1">The sequence shown here is derived from an EMBL/GenBank/DDBJ whole genome shotgun (WGS) entry which is preliminary data.</text>
</comment>
<dbReference type="AlphaFoldDB" id="A0AAI9WNB5"/>